<dbReference type="GO" id="GO:0016887">
    <property type="term" value="F:ATP hydrolysis activity"/>
    <property type="evidence" value="ECO:0007669"/>
    <property type="project" value="InterPro"/>
</dbReference>
<proteinExistence type="predicted"/>
<dbReference type="SUPFAM" id="SSF52540">
    <property type="entry name" value="P-loop containing nucleoside triphosphate hydrolases"/>
    <property type="match status" value="1"/>
</dbReference>
<dbReference type="InterPro" id="IPR003593">
    <property type="entry name" value="AAA+_ATPase"/>
</dbReference>
<evidence type="ECO:0000256" key="2">
    <source>
        <dbReference type="ARBA" id="ARBA00022741"/>
    </source>
</evidence>
<protein>
    <submittedName>
        <fullName evidence="5">ABC transporter ATP-binding protein</fullName>
    </submittedName>
</protein>
<dbReference type="PANTHER" id="PTHR42939:SF1">
    <property type="entry name" value="ABC TRANSPORTER ATP-BINDING PROTEIN ALBC-RELATED"/>
    <property type="match status" value="1"/>
</dbReference>
<dbReference type="InterPro" id="IPR003439">
    <property type="entry name" value="ABC_transporter-like_ATP-bd"/>
</dbReference>
<accession>A0AA96LTT5</accession>
<evidence type="ECO:0000259" key="4">
    <source>
        <dbReference type="PROSITE" id="PS50893"/>
    </source>
</evidence>
<dbReference type="SMART" id="SM00382">
    <property type="entry name" value="AAA"/>
    <property type="match status" value="1"/>
</dbReference>
<dbReference type="EMBL" id="CP130319">
    <property type="protein sequence ID" value="WNR44545.1"/>
    <property type="molecule type" value="Genomic_DNA"/>
</dbReference>
<dbReference type="Gene3D" id="3.40.50.300">
    <property type="entry name" value="P-loop containing nucleotide triphosphate hydrolases"/>
    <property type="match status" value="1"/>
</dbReference>
<dbReference type="Pfam" id="PF00005">
    <property type="entry name" value="ABC_tran"/>
    <property type="match status" value="1"/>
</dbReference>
<keyword evidence="3 5" id="KW-0067">ATP-binding</keyword>
<dbReference type="GO" id="GO:0005524">
    <property type="term" value="F:ATP binding"/>
    <property type="evidence" value="ECO:0007669"/>
    <property type="project" value="UniProtKB-KW"/>
</dbReference>
<gene>
    <name evidence="5" type="ORF">MJB10_26385</name>
</gene>
<sequence>MSAIKIERLTKDFGRGKGIYDMSFQIEQGEVFGFLGPNGAGKTTTIRHLLGFLKPQSGHATILGMDTWKKPKEVQKHLGYLPGEIAFPNDMKGMQFIEYIARMRKLNDLSKAKRLIEMFEFDPNADLKRMSKGMKQKVGIICAFMHDPEILILDEPTSGLDPLMQARFIELIRNEKKAGKSILMSSHLFEEVEGTSDRIGMIKGGRLISVIDPKDISNAENKTYKIEFLNAEDFVSMQSEVFLIKEAKPEHNQLIIDISDENINELLLALSMRKVRFISEIKHTLEEHFMGYYEGGNNHVQ</sequence>
<dbReference type="InterPro" id="IPR027417">
    <property type="entry name" value="P-loop_NTPase"/>
</dbReference>
<dbReference type="PANTHER" id="PTHR42939">
    <property type="entry name" value="ABC TRANSPORTER ATP-BINDING PROTEIN ALBC-RELATED"/>
    <property type="match status" value="1"/>
</dbReference>
<evidence type="ECO:0000313" key="5">
    <source>
        <dbReference type="EMBL" id="WNR44545.1"/>
    </source>
</evidence>
<dbReference type="InterPro" id="IPR051782">
    <property type="entry name" value="ABC_Transporter_VariousFunc"/>
</dbReference>
<feature type="domain" description="ABC transporter" evidence="4">
    <location>
        <begin position="4"/>
        <end position="229"/>
    </location>
</feature>
<dbReference type="CDD" id="cd03230">
    <property type="entry name" value="ABC_DR_subfamily_A"/>
    <property type="match status" value="1"/>
</dbReference>
<keyword evidence="2" id="KW-0547">Nucleotide-binding</keyword>
<dbReference type="PROSITE" id="PS00211">
    <property type="entry name" value="ABC_TRANSPORTER_1"/>
    <property type="match status" value="1"/>
</dbReference>
<evidence type="ECO:0000313" key="6">
    <source>
        <dbReference type="Proteomes" id="UP001304650"/>
    </source>
</evidence>
<dbReference type="InterPro" id="IPR017871">
    <property type="entry name" value="ABC_transporter-like_CS"/>
</dbReference>
<dbReference type="Proteomes" id="UP001304650">
    <property type="component" value="Chromosome"/>
</dbReference>
<name>A0AA96LTT5_9BACL</name>
<dbReference type="RefSeq" id="WP_314800201.1">
    <property type="nucleotide sequence ID" value="NZ_CP130319.1"/>
</dbReference>
<organism evidence="5 6">
    <name type="scientific">Paenibacillus roseopurpureus</name>
    <dbReference type="NCBI Taxonomy" id="2918901"/>
    <lineage>
        <taxon>Bacteria</taxon>
        <taxon>Bacillati</taxon>
        <taxon>Bacillota</taxon>
        <taxon>Bacilli</taxon>
        <taxon>Bacillales</taxon>
        <taxon>Paenibacillaceae</taxon>
        <taxon>Paenibacillus</taxon>
    </lineage>
</organism>
<evidence type="ECO:0000256" key="1">
    <source>
        <dbReference type="ARBA" id="ARBA00022448"/>
    </source>
</evidence>
<evidence type="ECO:0000256" key="3">
    <source>
        <dbReference type="ARBA" id="ARBA00022840"/>
    </source>
</evidence>
<dbReference type="KEGG" id="proo:MJB10_26385"/>
<dbReference type="PROSITE" id="PS50893">
    <property type="entry name" value="ABC_TRANSPORTER_2"/>
    <property type="match status" value="1"/>
</dbReference>
<dbReference type="AlphaFoldDB" id="A0AA96LTT5"/>
<reference evidence="5" key="1">
    <citation type="submission" date="2022-02" db="EMBL/GenBank/DDBJ databases">
        <title>Paenibacillus sp. MBLB1832 Whole Genome Shotgun Sequencing.</title>
        <authorList>
            <person name="Hwang C.Y."/>
            <person name="Cho E.-S."/>
            <person name="Seo M.-J."/>
        </authorList>
    </citation>
    <scope>NUCLEOTIDE SEQUENCE</scope>
    <source>
        <strain evidence="5">MBLB1832</strain>
    </source>
</reference>
<keyword evidence="6" id="KW-1185">Reference proteome</keyword>
<keyword evidence="1" id="KW-0813">Transport</keyword>